<reference evidence="2 3" key="1">
    <citation type="submission" date="2018-11" db="EMBL/GenBank/DDBJ databases">
        <authorList>
            <consortium name="Pathogen Informatics"/>
        </authorList>
    </citation>
    <scope>NUCLEOTIDE SEQUENCE [LARGE SCALE GENOMIC DNA]</scope>
</reference>
<keyword evidence="3" id="KW-1185">Reference proteome</keyword>
<feature type="region of interest" description="Disordered" evidence="1">
    <location>
        <begin position="1"/>
        <end position="31"/>
    </location>
</feature>
<evidence type="ECO:0000256" key="1">
    <source>
        <dbReference type="SAM" id="MobiDB-lite"/>
    </source>
</evidence>
<accession>A0A3P7PFC4</accession>
<gene>
    <name evidence="2" type="ORF">DILT_LOCUS18590</name>
</gene>
<dbReference type="AlphaFoldDB" id="A0A3P7PFC4"/>
<sequence length="114" mass="12177">MDSTSSPSPRTPLSIFPAPTSQTSTTGTTSSVSHVVYSLSSPLTRRNDALLVKSEPSVRLPSYDSIVSGASAHQVDGSESGTSFESMQPHFEPARNSIASGMLFTLFEFWSYVA</sequence>
<dbReference type="EMBL" id="UYRU01101974">
    <property type="protein sequence ID" value="VDN41611.1"/>
    <property type="molecule type" value="Genomic_DNA"/>
</dbReference>
<protein>
    <submittedName>
        <fullName evidence="2">Uncharacterized protein</fullName>
    </submittedName>
</protein>
<dbReference type="Proteomes" id="UP000281553">
    <property type="component" value="Unassembled WGS sequence"/>
</dbReference>
<evidence type="ECO:0000313" key="2">
    <source>
        <dbReference type="EMBL" id="VDN41611.1"/>
    </source>
</evidence>
<organism evidence="2 3">
    <name type="scientific">Dibothriocephalus latus</name>
    <name type="common">Fish tapeworm</name>
    <name type="synonym">Diphyllobothrium latum</name>
    <dbReference type="NCBI Taxonomy" id="60516"/>
    <lineage>
        <taxon>Eukaryota</taxon>
        <taxon>Metazoa</taxon>
        <taxon>Spiralia</taxon>
        <taxon>Lophotrochozoa</taxon>
        <taxon>Platyhelminthes</taxon>
        <taxon>Cestoda</taxon>
        <taxon>Eucestoda</taxon>
        <taxon>Diphyllobothriidea</taxon>
        <taxon>Diphyllobothriidae</taxon>
        <taxon>Dibothriocephalus</taxon>
    </lineage>
</organism>
<name>A0A3P7PFC4_DIBLA</name>
<proteinExistence type="predicted"/>
<evidence type="ECO:0000313" key="3">
    <source>
        <dbReference type="Proteomes" id="UP000281553"/>
    </source>
</evidence>